<accession>A0AAV9EXT5</accession>
<name>A0AAV9EXT5_ACOCL</name>
<evidence type="ECO:0000256" key="1">
    <source>
        <dbReference type="ARBA" id="ARBA00006138"/>
    </source>
</evidence>
<evidence type="ECO:0000256" key="6">
    <source>
        <dbReference type="RuleBase" id="RU364010"/>
    </source>
</evidence>
<dbReference type="AlphaFoldDB" id="A0AAV9EXT5"/>
<comment type="similarity">
    <text evidence="1 6">Belongs to the V-ATPase C subunit family.</text>
</comment>
<dbReference type="Proteomes" id="UP001180020">
    <property type="component" value="Unassembled WGS sequence"/>
</dbReference>
<keyword evidence="4 6" id="KW-0406">Ion transport</keyword>
<evidence type="ECO:0000313" key="8">
    <source>
        <dbReference type="Proteomes" id="UP001180020"/>
    </source>
</evidence>
<evidence type="ECO:0000256" key="3">
    <source>
        <dbReference type="ARBA" id="ARBA00022781"/>
    </source>
</evidence>
<comment type="caution">
    <text evidence="7">The sequence shown here is derived from an EMBL/GenBank/DDBJ whole genome shotgun (WGS) entry which is preliminary data.</text>
</comment>
<dbReference type="Gene3D" id="1.20.1460.10">
    <property type="entry name" value="subunit c (vma5p) of the yeast v-atpase, domain 2"/>
    <property type="match status" value="1"/>
</dbReference>
<organism evidence="7 8">
    <name type="scientific">Acorus calamus</name>
    <name type="common">Sweet flag</name>
    <dbReference type="NCBI Taxonomy" id="4465"/>
    <lineage>
        <taxon>Eukaryota</taxon>
        <taxon>Viridiplantae</taxon>
        <taxon>Streptophyta</taxon>
        <taxon>Embryophyta</taxon>
        <taxon>Tracheophyta</taxon>
        <taxon>Spermatophyta</taxon>
        <taxon>Magnoliopsida</taxon>
        <taxon>Liliopsida</taxon>
        <taxon>Acoraceae</taxon>
        <taxon>Acorus</taxon>
    </lineage>
</organism>
<keyword evidence="3 6" id="KW-0375">Hydrogen ion transport</keyword>
<comment type="function">
    <text evidence="5">Subunit of the peripheral V1 complex of vacuolar ATPase. Subunit C is necessary for the assembly of the catalytic sector of the enzyme and is likely to have a specific function in its catalytic activity. V-ATPase is responsible for acidifying a variety of intracellular compartments in eukaryotic cells.</text>
</comment>
<evidence type="ECO:0000256" key="2">
    <source>
        <dbReference type="ARBA" id="ARBA00022448"/>
    </source>
</evidence>
<dbReference type="PANTHER" id="PTHR10137:SF0">
    <property type="entry name" value="V-TYPE PROTON ATPASE SUBUNIT C"/>
    <property type="match status" value="1"/>
</dbReference>
<reference evidence="7" key="1">
    <citation type="journal article" date="2023" name="Nat. Commun.">
        <title>Diploid and tetraploid genomes of Acorus and the evolution of monocots.</title>
        <authorList>
            <person name="Ma L."/>
            <person name="Liu K.W."/>
            <person name="Li Z."/>
            <person name="Hsiao Y.Y."/>
            <person name="Qi Y."/>
            <person name="Fu T."/>
            <person name="Tang G.D."/>
            <person name="Zhang D."/>
            <person name="Sun W.H."/>
            <person name="Liu D.K."/>
            <person name="Li Y."/>
            <person name="Chen G.Z."/>
            <person name="Liu X.D."/>
            <person name="Liao X.Y."/>
            <person name="Jiang Y.T."/>
            <person name="Yu X."/>
            <person name="Hao Y."/>
            <person name="Huang J."/>
            <person name="Zhao X.W."/>
            <person name="Ke S."/>
            <person name="Chen Y.Y."/>
            <person name="Wu W.L."/>
            <person name="Hsu J.L."/>
            <person name="Lin Y.F."/>
            <person name="Huang M.D."/>
            <person name="Li C.Y."/>
            <person name="Huang L."/>
            <person name="Wang Z.W."/>
            <person name="Zhao X."/>
            <person name="Zhong W.Y."/>
            <person name="Peng D.H."/>
            <person name="Ahmad S."/>
            <person name="Lan S."/>
            <person name="Zhang J.S."/>
            <person name="Tsai W.C."/>
            <person name="Van de Peer Y."/>
            <person name="Liu Z.J."/>
        </authorList>
    </citation>
    <scope>NUCLEOTIDE SEQUENCE</scope>
    <source>
        <strain evidence="7">CP</strain>
    </source>
</reference>
<dbReference type="InterPro" id="IPR004907">
    <property type="entry name" value="ATPase_V1-cplx_csu"/>
</dbReference>
<dbReference type="InterPro" id="IPR036132">
    <property type="entry name" value="Vac_ATP_synth_c_sf"/>
</dbReference>
<dbReference type="Gene3D" id="3.30.70.100">
    <property type="match status" value="1"/>
</dbReference>
<protein>
    <recommendedName>
        <fullName evidence="6">V-type proton ATPase subunit C</fullName>
    </recommendedName>
</protein>
<dbReference type="FunFam" id="3.30.70.100:FF:000002">
    <property type="entry name" value="V-type proton ATPase subunit C"/>
    <property type="match status" value="1"/>
</dbReference>
<dbReference type="CDD" id="cd14785">
    <property type="entry name" value="V-ATPase_C"/>
    <property type="match status" value="1"/>
</dbReference>
<evidence type="ECO:0000313" key="7">
    <source>
        <dbReference type="EMBL" id="KAK1318545.1"/>
    </source>
</evidence>
<proteinExistence type="inferred from homology"/>
<dbReference type="Pfam" id="PF03223">
    <property type="entry name" value="V-ATPase_C"/>
    <property type="match status" value="1"/>
</dbReference>
<sequence length="376" mass="42851">MAAVNRYWVVSLPVQTSATTLWSRVQESISKHSFETSLYRFNTPDLRVGTLDSLLSLSDDLVKSNSFIEGVSHKIRRQIEELERVSGVYGGALTVDGVPVDSFLTRFVWDEARYPTMSPLKEIVDNIHSQVVKIEDDLKVRVAEYNNTRSQLNTINRKQSGSLAVRDLSSLVKPEDIITSEHLVTLLAIIPKYSQKDWLSSYETLTTYVVPRSSKKLHEDNEYALYTVTLFARVADNFRTSAREKGFQVRDFEYSPEAQQNRQQEMEKLVQDQENMRSSLLQWCYTSYGEVFSSWMHFCAVRVFAESILRYGLPPSFLSMVLAPPVKSEKKVRSILEGLCGSTNSIFWKSTDEVNVPGIGAEAETYPYVSFTINII</sequence>
<dbReference type="PANTHER" id="PTHR10137">
    <property type="entry name" value="V-TYPE PROTON ATPASE SUBUNIT C"/>
    <property type="match status" value="1"/>
</dbReference>
<dbReference type="Gene3D" id="3.30.70.1180">
    <property type="entry name" value="Vacuolar atp synthase subunit c, domain 1"/>
    <property type="match status" value="1"/>
</dbReference>
<comment type="subunit">
    <text evidence="6">V-ATPase is a heteromultimeric enzyme composed of a peripheral catalytic V1 complex (components A to H) attached to an integral membrane V0 proton pore complex.</text>
</comment>
<evidence type="ECO:0000256" key="4">
    <source>
        <dbReference type="ARBA" id="ARBA00023065"/>
    </source>
</evidence>
<dbReference type="GO" id="GO:0046961">
    <property type="term" value="F:proton-transporting ATPase activity, rotational mechanism"/>
    <property type="evidence" value="ECO:0007669"/>
    <property type="project" value="InterPro"/>
</dbReference>
<dbReference type="GO" id="GO:0000221">
    <property type="term" value="C:vacuolar proton-transporting V-type ATPase, V1 domain"/>
    <property type="evidence" value="ECO:0007669"/>
    <property type="project" value="TreeGrafter"/>
</dbReference>
<comment type="function">
    <text evidence="6">Subunit of the V1 complex of vacuolar(H+)-ATPase (V-ATPase), a multisubunit enzyme composed of a peripheral complex (V1) that hydrolyzes ATP and a membrane integral complex (V0) that translocates protons. V-ATPase is responsible for acidifying and maintaining the pH of intracellular compartments and in some cell types, is targeted to the plasma membrane, where it is responsible for acidifying the extracellular environment. Subunit C is necessary for the assembly of the catalytic sector of the enzyme and is likely to have a specific function in its catalytic activity.</text>
</comment>
<reference evidence="7" key="2">
    <citation type="submission" date="2023-06" db="EMBL/GenBank/DDBJ databases">
        <authorList>
            <person name="Ma L."/>
            <person name="Liu K.-W."/>
            <person name="Li Z."/>
            <person name="Hsiao Y.-Y."/>
            <person name="Qi Y."/>
            <person name="Fu T."/>
            <person name="Tang G."/>
            <person name="Zhang D."/>
            <person name="Sun W.-H."/>
            <person name="Liu D.-K."/>
            <person name="Li Y."/>
            <person name="Chen G.-Z."/>
            <person name="Liu X.-D."/>
            <person name="Liao X.-Y."/>
            <person name="Jiang Y.-T."/>
            <person name="Yu X."/>
            <person name="Hao Y."/>
            <person name="Huang J."/>
            <person name="Zhao X.-W."/>
            <person name="Ke S."/>
            <person name="Chen Y.-Y."/>
            <person name="Wu W.-L."/>
            <person name="Hsu J.-L."/>
            <person name="Lin Y.-F."/>
            <person name="Huang M.-D."/>
            <person name="Li C.-Y."/>
            <person name="Huang L."/>
            <person name="Wang Z.-W."/>
            <person name="Zhao X."/>
            <person name="Zhong W.-Y."/>
            <person name="Peng D.-H."/>
            <person name="Ahmad S."/>
            <person name="Lan S."/>
            <person name="Zhang J.-S."/>
            <person name="Tsai W.-C."/>
            <person name="Van De Peer Y."/>
            <person name="Liu Z.-J."/>
        </authorList>
    </citation>
    <scope>NUCLEOTIDE SEQUENCE</scope>
    <source>
        <strain evidence="7">CP</strain>
        <tissue evidence="7">Leaves</tissue>
    </source>
</reference>
<evidence type="ECO:0000256" key="5">
    <source>
        <dbReference type="ARBA" id="ARBA00025445"/>
    </source>
</evidence>
<dbReference type="SUPFAM" id="SSF118203">
    <property type="entry name" value="Vacuolar ATP synthase subunit C"/>
    <property type="match status" value="1"/>
</dbReference>
<keyword evidence="2 6" id="KW-0813">Transport</keyword>
<gene>
    <name evidence="7" type="primary">VHA-C</name>
    <name evidence="7" type="ORF">QJS10_CPB04g00138</name>
</gene>
<keyword evidence="8" id="KW-1185">Reference proteome</keyword>
<dbReference type="EMBL" id="JAUJYO010000004">
    <property type="protein sequence ID" value="KAK1318545.1"/>
    <property type="molecule type" value="Genomic_DNA"/>
</dbReference>